<dbReference type="SMART" id="SM00327">
    <property type="entry name" value="VWA"/>
    <property type="match status" value="1"/>
</dbReference>
<feature type="domain" description="VWFA" evidence="3">
    <location>
        <begin position="68"/>
        <end position="243"/>
    </location>
</feature>
<keyword evidence="5" id="KW-1185">Reference proteome</keyword>
<evidence type="ECO:0000313" key="4">
    <source>
        <dbReference type="EMBL" id="QDT34301.1"/>
    </source>
</evidence>
<dbReference type="KEGG" id="tpol:Mal48_35610"/>
<keyword evidence="2" id="KW-0732">Signal</keyword>
<dbReference type="Pfam" id="PF00092">
    <property type="entry name" value="VWA"/>
    <property type="match status" value="1"/>
</dbReference>
<dbReference type="InterPro" id="IPR051266">
    <property type="entry name" value="CLCR"/>
</dbReference>
<feature type="chain" id="PRO_5021883396" evidence="2">
    <location>
        <begin position="26"/>
        <end position="464"/>
    </location>
</feature>
<feature type="compositionally biased region" description="Pro residues" evidence="1">
    <location>
        <begin position="455"/>
        <end position="464"/>
    </location>
</feature>
<sequence precursor="true">MKMNFKAMMVTGLAVALMHAGTTHAEQVTLDVSPAYTVLKSGKKQTTWIRVGVTGFEMKADKERAPVNVAIVLDKSGSMSGEKIAKAREAAMGAIDRLGPNDIVTVVTYDTTVNVLVPATKLTDKAYVKAAIAGVNSGGGTALFAGVSKGAAEIRKFLEKERVNRIILLSDGLANEGPSSPSELGALGASLKKEGISVSTLGLGLDYNEDLMAQLASKSGGNHEFIERATELADIFNREFDDVTSVVAQEVSIKIVVPEGVRPVRVLGNDAEIAGQNIQLLFNQLYSKQNRHVVLEVEVPPSENGQKLSLAKISANYHNMQSGKTDSLSGAASVKFSDKDKLVEKSLDKKVMEDVVVFVANEQNRLATDFLDAGDLFKCARTLEESNIFLKENAQKLGRSAKLEAIIISNGAQVQALKNRDVNRARKDMRYLQNSIDLNTSEISSKLQVQEPVQSPAPPTPRNP</sequence>
<accession>A0A517QRQ7</accession>
<evidence type="ECO:0000256" key="1">
    <source>
        <dbReference type="SAM" id="MobiDB-lite"/>
    </source>
</evidence>
<dbReference type="EMBL" id="CP036267">
    <property type="protein sequence ID" value="QDT34301.1"/>
    <property type="molecule type" value="Genomic_DNA"/>
</dbReference>
<evidence type="ECO:0000313" key="5">
    <source>
        <dbReference type="Proteomes" id="UP000315724"/>
    </source>
</evidence>
<gene>
    <name evidence="4" type="ORF">Mal48_35610</name>
</gene>
<dbReference type="PANTHER" id="PTHR10579">
    <property type="entry name" value="CALCIUM-ACTIVATED CHLORIDE CHANNEL REGULATOR"/>
    <property type="match status" value="1"/>
</dbReference>
<evidence type="ECO:0000259" key="3">
    <source>
        <dbReference type="PROSITE" id="PS50234"/>
    </source>
</evidence>
<dbReference type="Gene3D" id="3.40.50.410">
    <property type="entry name" value="von Willebrand factor, type A domain"/>
    <property type="match status" value="1"/>
</dbReference>
<name>A0A517QRQ7_9PLAN</name>
<organism evidence="4 5">
    <name type="scientific">Thalassoglobus polymorphus</name>
    <dbReference type="NCBI Taxonomy" id="2527994"/>
    <lineage>
        <taxon>Bacteria</taxon>
        <taxon>Pseudomonadati</taxon>
        <taxon>Planctomycetota</taxon>
        <taxon>Planctomycetia</taxon>
        <taxon>Planctomycetales</taxon>
        <taxon>Planctomycetaceae</taxon>
        <taxon>Thalassoglobus</taxon>
    </lineage>
</organism>
<dbReference type="PROSITE" id="PS50234">
    <property type="entry name" value="VWFA"/>
    <property type="match status" value="1"/>
</dbReference>
<proteinExistence type="predicted"/>
<dbReference type="Proteomes" id="UP000315724">
    <property type="component" value="Chromosome"/>
</dbReference>
<dbReference type="AlphaFoldDB" id="A0A517QRQ7"/>
<dbReference type="RefSeq" id="WP_145202031.1">
    <property type="nucleotide sequence ID" value="NZ_CP036267.1"/>
</dbReference>
<protein>
    <submittedName>
        <fullName evidence="4">von Willebrand factor type A domain protein</fullName>
    </submittedName>
</protein>
<feature type="region of interest" description="Disordered" evidence="1">
    <location>
        <begin position="445"/>
        <end position="464"/>
    </location>
</feature>
<reference evidence="4 5" key="1">
    <citation type="submission" date="2019-02" db="EMBL/GenBank/DDBJ databases">
        <title>Deep-cultivation of Planctomycetes and their phenomic and genomic characterization uncovers novel biology.</title>
        <authorList>
            <person name="Wiegand S."/>
            <person name="Jogler M."/>
            <person name="Boedeker C."/>
            <person name="Pinto D."/>
            <person name="Vollmers J."/>
            <person name="Rivas-Marin E."/>
            <person name="Kohn T."/>
            <person name="Peeters S.H."/>
            <person name="Heuer A."/>
            <person name="Rast P."/>
            <person name="Oberbeckmann S."/>
            <person name="Bunk B."/>
            <person name="Jeske O."/>
            <person name="Meyerdierks A."/>
            <person name="Storesund J.E."/>
            <person name="Kallscheuer N."/>
            <person name="Luecker S."/>
            <person name="Lage O.M."/>
            <person name="Pohl T."/>
            <person name="Merkel B.J."/>
            <person name="Hornburger P."/>
            <person name="Mueller R.-W."/>
            <person name="Bruemmer F."/>
            <person name="Labrenz M."/>
            <person name="Spormann A.M."/>
            <person name="Op den Camp H."/>
            <person name="Overmann J."/>
            <person name="Amann R."/>
            <person name="Jetten M.S.M."/>
            <person name="Mascher T."/>
            <person name="Medema M.H."/>
            <person name="Devos D.P."/>
            <person name="Kaster A.-K."/>
            <person name="Ovreas L."/>
            <person name="Rohde M."/>
            <person name="Galperin M.Y."/>
            <person name="Jogler C."/>
        </authorList>
    </citation>
    <scope>NUCLEOTIDE SEQUENCE [LARGE SCALE GENOMIC DNA]</scope>
    <source>
        <strain evidence="4 5">Mal48</strain>
    </source>
</reference>
<dbReference type="PANTHER" id="PTHR10579:SF43">
    <property type="entry name" value="ZINC FINGER (C3HC4-TYPE RING FINGER) FAMILY PROTEIN"/>
    <property type="match status" value="1"/>
</dbReference>
<feature type="signal peptide" evidence="2">
    <location>
        <begin position="1"/>
        <end position="25"/>
    </location>
</feature>
<evidence type="ECO:0000256" key="2">
    <source>
        <dbReference type="SAM" id="SignalP"/>
    </source>
</evidence>
<dbReference type="InterPro" id="IPR036465">
    <property type="entry name" value="vWFA_dom_sf"/>
</dbReference>
<dbReference type="InterPro" id="IPR002035">
    <property type="entry name" value="VWF_A"/>
</dbReference>
<dbReference type="SUPFAM" id="SSF53300">
    <property type="entry name" value="vWA-like"/>
    <property type="match status" value="1"/>
</dbReference>
<dbReference type="OrthoDB" id="9805121at2"/>